<sequence length="134" mass="15160">MDISSIIPHRYPFLMVDRVLEVEPGKSVRGYKNVTRNEWFITDQCNYMPSMIIVEALAQIGAFAILNENNGYGFLSSLNGIEFLGNAYPGDRIELYYEVIKNKRGFILGKGEASIDGKVIVRAEEIMIYVQTNS</sequence>
<dbReference type="PANTHER" id="PTHR30272:SF3">
    <property type="entry name" value="(3R)-HYDROXYMYRISTOYL-[ACYL CARRIER PROTEIN] DEHYDRATASE"/>
    <property type="match status" value="1"/>
</dbReference>
<comment type="caution">
    <text evidence="1">The sequence shown here is derived from an EMBL/GenBank/DDBJ whole genome shotgun (WGS) entry which is preliminary data.</text>
</comment>
<dbReference type="Gene3D" id="3.10.129.10">
    <property type="entry name" value="Hotdog Thioesterase"/>
    <property type="match status" value="1"/>
</dbReference>
<dbReference type="InterPro" id="IPR029069">
    <property type="entry name" value="HotDog_dom_sf"/>
</dbReference>
<dbReference type="CDD" id="cd01288">
    <property type="entry name" value="FabZ"/>
    <property type="match status" value="1"/>
</dbReference>
<evidence type="ECO:0000313" key="1">
    <source>
        <dbReference type="EMBL" id="OPA73834.1"/>
    </source>
</evidence>
<dbReference type="PANTHER" id="PTHR30272">
    <property type="entry name" value="3-HYDROXYACYL-[ACYL-CARRIER-PROTEIN] DEHYDRATASE"/>
    <property type="match status" value="1"/>
</dbReference>
<dbReference type="Pfam" id="PF07977">
    <property type="entry name" value="FabA"/>
    <property type="match status" value="1"/>
</dbReference>
<accession>A0A1T2X1T8</accession>
<dbReference type="Proteomes" id="UP000190188">
    <property type="component" value="Unassembled WGS sequence"/>
</dbReference>
<evidence type="ECO:0000313" key="2">
    <source>
        <dbReference type="Proteomes" id="UP000190188"/>
    </source>
</evidence>
<dbReference type="STRING" id="1324314.BVG16_26560"/>
<dbReference type="InterPro" id="IPR013114">
    <property type="entry name" value="FabA_FabZ"/>
</dbReference>
<dbReference type="AlphaFoldDB" id="A0A1T2X1T8"/>
<dbReference type="OrthoDB" id="9772788at2"/>
<proteinExistence type="predicted"/>
<dbReference type="RefSeq" id="WP_078502403.1">
    <property type="nucleotide sequence ID" value="NZ_MSZX01000014.1"/>
</dbReference>
<keyword evidence="2" id="KW-1185">Reference proteome</keyword>
<dbReference type="EMBL" id="MSZX01000014">
    <property type="protein sequence ID" value="OPA73834.1"/>
    <property type="molecule type" value="Genomic_DNA"/>
</dbReference>
<gene>
    <name evidence="1" type="ORF">BVG16_26560</name>
</gene>
<protein>
    <submittedName>
        <fullName evidence="1">Beta-hydroxyacyl-ACP dehydratase</fullName>
    </submittedName>
</protein>
<organism evidence="1 2">
    <name type="scientific">Paenibacillus selenitireducens</name>
    <dbReference type="NCBI Taxonomy" id="1324314"/>
    <lineage>
        <taxon>Bacteria</taxon>
        <taxon>Bacillati</taxon>
        <taxon>Bacillota</taxon>
        <taxon>Bacilli</taxon>
        <taxon>Bacillales</taxon>
        <taxon>Paenibacillaceae</taxon>
        <taxon>Paenibacillus</taxon>
    </lineage>
</organism>
<name>A0A1T2X1T8_9BACL</name>
<dbReference type="SUPFAM" id="SSF54637">
    <property type="entry name" value="Thioesterase/thiol ester dehydrase-isomerase"/>
    <property type="match status" value="1"/>
</dbReference>
<reference evidence="1 2" key="1">
    <citation type="submission" date="2017-01" db="EMBL/GenBank/DDBJ databases">
        <title>Genome analysis of Paenibacillus selenitrireducens ES3-24.</title>
        <authorList>
            <person name="Xu D."/>
            <person name="Yao R."/>
            <person name="Zheng S."/>
        </authorList>
    </citation>
    <scope>NUCLEOTIDE SEQUENCE [LARGE SCALE GENOMIC DNA]</scope>
    <source>
        <strain evidence="1 2">ES3-24</strain>
    </source>
</reference>